<evidence type="ECO:0000313" key="1">
    <source>
        <dbReference type="EMBL" id="MDV3104831.1"/>
    </source>
</evidence>
<reference evidence="1 2" key="1">
    <citation type="submission" date="2023-08" db="EMBL/GenBank/DDBJ databases">
        <title>Draft genome sequence of Thermococcus waiotapuensis WT1T, a thermophilic sulphur-dependent archaeon from order Thermococcales.</title>
        <authorList>
            <person name="Manners S.H."/>
            <person name="Carere C.R."/>
            <person name="Dhami M.K."/>
            <person name="Dobson R.C.J."/>
            <person name="Stott M.B."/>
        </authorList>
    </citation>
    <scope>NUCLEOTIDE SEQUENCE [LARGE SCALE GENOMIC DNA]</scope>
    <source>
        <strain evidence="1 2">WT1</strain>
    </source>
</reference>
<dbReference type="RefSeq" id="WP_315343554.1">
    <property type="nucleotide sequence ID" value="NZ_JAVDZE010000008.1"/>
</dbReference>
<dbReference type="AlphaFoldDB" id="A0AAE4NWX4"/>
<dbReference type="Proteomes" id="UP001245683">
    <property type="component" value="Unassembled WGS sequence"/>
</dbReference>
<evidence type="ECO:0000313" key="2">
    <source>
        <dbReference type="Proteomes" id="UP001245683"/>
    </source>
</evidence>
<sequence length="117" mass="12628">MKSFAGIDYGAGYLNQVSKVVRKVFKKAKIKLGKNAYVVSPFEEKGQPAFFIIVDGGTARALHDELLEAQGFFRVVNFPVLPCGEKPGGGTVAGAVDYGHTKTFLYVSALNVGDVWL</sequence>
<accession>A0AAE4NWX4</accession>
<organism evidence="1 2">
    <name type="scientific">Thermococcus waiotapuensis</name>
    <dbReference type="NCBI Taxonomy" id="90909"/>
    <lineage>
        <taxon>Archaea</taxon>
        <taxon>Methanobacteriati</taxon>
        <taxon>Methanobacteriota</taxon>
        <taxon>Thermococci</taxon>
        <taxon>Thermococcales</taxon>
        <taxon>Thermococcaceae</taxon>
        <taxon>Thermococcus</taxon>
    </lineage>
</organism>
<name>A0AAE4NWX4_9EURY</name>
<comment type="caution">
    <text evidence="1">The sequence shown here is derived from an EMBL/GenBank/DDBJ whole genome shotgun (WGS) entry which is preliminary data.</text>
</comment>
<dbReference type="EMBL" id="JAVDZE010000008">
    <property type="protein sequence ID" value="MDV3104831.1"/>
    <property type="molecule type" value="Genomic_DNA"/>
</dbReference>
<protein>
    <submittedName>
        <fullName evidence="1">Uncharacterized protein</fullName>
    </submittedName>
</protein>
<gene>
    <name evidence="1" type="ORF">RBI02_09845</name>
</gene>
<keyword evidence="2" id="KW-1185">Reference proteome</keyword>
<proteinExistence type="predicted"/>